<feature type="domain" description="Zn(2)-C6 fungal-type" evidence="2">
    <location>
        <begin position="100"/>
        <end position="144"/>
    </location>
</feature>
<dbReference type="InterPro" id="IPR001138">
    <property type="entry name" value="Zn2Cys6_DnaBD"/>
</dbReference>
<feature type="region of interest" description="Disordered" evidence="1">
    <location>
        <begin position="66"/>
        <end position="96"/>
    </location>
</feature>
<proteinExistence type="predicted"/>
<reference evidence="3" key="1">
    <citation type="submission" date="2022-08" db="EMBL/GenBank/DDBJ databases">
        <authorList>
            <consortium name="DOE Joint Genome Institute"/>
            <person name="Min B."/>
            <person name="Riley R."/>
            <person name="Sierra-Patev S."/>
            <person name="Naranjo-Ortiz M."/>
            <person name="Looney B."/>
            <person name="Konkel Z."/>
            <person name="Slot J.C."/>
            <person name="Sakamoto Y."/>
            <person name="Steenwyk J.L."/>
            <person name="Rokas A."/>
            <person name="Carro J."/>
            <person name="Camarero S."/>
            <person name="Ferreira P."/>
            <person name="Molpeceres G."/>
            <person name="Ruiz-Duenas F.J."/>
            <person name="Serrano A."/>
            <person name="Henrissat B."/>
            <person name="Drula E."/>
            <person name="Hughes K.W."/>
            <person name="Mata J.L."/>
            <person name="Ishikawa N.K."/>
            <person name="Vargas-Isla R."/>
            <person name="Ushijima S."/>
            <person name="Smith C.A."/>
            <person name="Ahrendt S."/>
            <person name="Andreopoulos W."/>
            <person name="He G."/>
            <person name="Labutti K."/>
            <person name="Lipzen A."/>
            <person name="Ng V."/>
            <person name="Sandor L."/>
            <person name="Barry K."/>
            <person name="Martinez A.T."/>
            <person name="Xiao Y."/>
            <person name="Gibbons J.G."/>
            <person name="Terashima K."/>
            <person name="Hibbett D.S."/>
            <person name="Grigoriev I.V."/>
        </authorList>
    </citation>
    <scope>NUCLEOTIDE SEQUENCE</scope>
    <source>
        <strain evidence="3">TFB10291</strain>
    </source>
</reference>
<evidence type="ECO:0000256" key="1">
    <source>
        <dbReference type="SAM" id="MobiDB-lite"/>
    </source>
</evidence>
<evidence type="ECO:0000313" key="4">
    <source>
        <dbReference type="Proteomes" id="UP001163798"/>
    </source>
</evidence>
<evidence type="ECO:0000313" key="3">
    <source>
        <dbReference type="EMBL" id="KAJ3790796.1"/>
    </source>
</evidence>
<dbReference type="InterPro" id="IPR036864">
    <property type="entry name" value="Zn2-C6_fun-type_DNA-bd_sf"/>
</dbReference>
<dbReference type="SMART" id="SM00066">
    <property type="entry name" value="GAL4"/>
    <property type="match status" value="1"/>
</dbReference>
<dbReference type="SUPFAM" id="SSF57701">
    <property type="entry name" value="Zn2/Cys6 DNA-binding domain"/>
    <property type="match status" value="1"/>
</dbReference>
<dbReference type="Pfam" id="PF00172">
    <property type="entry name" value="Zn_clus"/>
    <property type="match status" value="1"/>
</dbReference>
<dbReference type="GO" id="GO:0008270">
    <property type="term" value="F:zinc ion binding"/>
    <property type="evidence" value="ECO:0007669"/>
    <property type="project" value="InterPro"/>
</dbReference>
<feature type="compositionally biased region" description="Low complexity" evidence="1">
    <location>
        <begin position="239"/>
        <end position="258"/>
    </location>
</feature>
<evidence type="ECO:0000259" key="2">
    <source>
        <dbReference type="SMART" id="SM00066"/>
    </source>
</evidence>
<dbReference type="AlphaFoldDB" id="A0AA38NTL0"/>
<gene>
    <name evidence="3" type="ORF">GGU10DRAFT_383018</name>
</gene>
<feature type="region of interest" description="Disordered" evidence="1">
    <location>
        <begin position="239"/>
        <end position="268"/>
    </location>
</feature>
<dbReference type="CDD" id="cd00067">
    <property type="entry name" value="GAL4"/>
    <property type="match status" value="1"/>
</dbReference>
<sequence>MLRSARITDIQRLSCSGSEHYLLESYRELPFQVLNVRCFGLPRIHVLYKYSKHLYTNQTTDVLSPNQMSTETTIKRKKGSSDKSKPQPALDGDHRKRSRNRCIRSCINCHASKRMCDRKRPACARCTQLGLVISFMNYLMDIGNLNLQTGLCVYEVDDPNQRSNTQDESSRLLERVAELEGVIRELKNKPHPRWISSACSEHSDDAPNLAHSSGRPTKGSYIQGASPSHAHREESCLPLTPAFSTSSPSSPSSAVTPPNDSPASPHAVIHDDPARLMDLDLDIFAQSPTFAGYSEDSIDIHQQFPGLGILKSYSAAQPCSCILEASNYHTMLELSLRLRKAATILARSPHHQPGAHCLLNQRLSELDALTTDTLSSVDSPHLSYSAVHPSTMLSSNLPSTIYASGNSASRLDNWLSGAITDTKNAGTDSFMSWDPPRRSQ</sequence>
<keyword evidence="4" id="KW-1185">Reference proteome</keyword>
<accession>A0AA38NTL0</accession>
<dbReference type="GO" id="GO:0000981">
    <property type="term" value="F:DNA-binding transcription factor activity, RNA polymerase II-specific"/>
    <property type="evidence" value="ECO:0007669"/>
    <property type="project" value="InterPro"/>
</dbReference>
<dbReference type="Gene3D" id="4.10.240.10">
    <property type="entry name" value="Zn(2)-C6 fungal-type DNA-binding domain"/>
    <property type="match status" value="1"/>
</dbReference>
<comment type="caution">
    <text evidence="3">The sequence shown here is derived from an EMBL/GenBank/DDBJ whole genome shotgun (WGS) entry which is preliminary data.</text>
</comment>
<protein>
    <recommendedName>
        <fullName evidence="2">Zn(2)-C6 fungal-type domain-containing protein</fullName>
    </recommendedName>
</protein>
<dbReference type="EMBL" id="MU793247">
    <property type="protein sequence ID" value="KAJ3790796.1"/>
    <property type="molecule type" value="Genomic_DNA"/>
</dbReference>
<dbReference type="Proteomes" id="UP001163798">
    <property type="component" value="Unassembled WGS sequence"/>
</dbReference>
<organism evidence="3 4">
    <name type="scientific">Lentinula aff. detonsa</name>
    <dbReference type="NCBI Taxonomy" id="2804958"/>
    <lineage>
        <taxon>Eukaryota</taxon>
        <taxon>Fungi</taxon>
        <taxon>Dikarya</taxon>
        <taxon>Basidiomycota</taxon>
        <taxon>Agaricomycotina</taxon>
        <taxon>Agaricomycetes</taxon>
        <taxon>Agaricomycetidae</taxon>
        <taxon>Agaricales</taxon>
        <taxon>Marasmiineae</taxon>
        <taxon>Omphalotaceae</taxon>
        <taxon>Lentinula</taxon>
    </lineage>
</organism>
<name>A0AA38NTL0_9AGAR</name>
<feature type="region of interest" description="Disordered" evidence="1">
    <location>
        <begin position="195"/>
        <end position="227"/>
    </location>
</feature>